<feature type="domain" description="Ras guanine nucleotide exchange factor glfB-like C-terminal" evidence="1">
    <location>
        <begin position="9"/>
        <end position="228"/>
    </location>
</feature>
<name>A0A7S2SSQ3_9STRA</name>
<dbReference type="PANTHER" id="PTHR36127">
    <property type="entry name" value="EXPRESSED PROTEIN"/>
    <property type="match status" value="1"/>
</dbReference>
<gene>
    <name evidence="2" type="ORF">RMAR1173_LOCUS19592</name>
</gene>
<reference evidence="2" key="1">
    <citation type="submission" date="2021-01" db="EMBL/GenBank/DDBJ databases">
        <authorList>
            <person name="Corre E."/>
            <person name="Pelletier E."/>
            <person name="Niang G."/>
            <person name="Scheremetjew M."/>
            <person name="Finn R."/>
            <person name="Kale V."/>
            <person name="Holt S."/>
            <person name="Cochrane G."/>
            <person name="Meng A."/>
            <person name="Brown T."/>
            <person name="Cohen L."/>
        </authorList>
    </citation>
    <scope>NUCLEOTIDE SEQUENCE</scope>
    <source>
        <strain evidence="2">CCMP1243</strain>
    </source>
</reference>
<protein>
    <recommendedName>
        <fullName evidence="1">Ras guanine nucleotide exchange factor glfB-like C-terminal domain-containing protein</fullName>
    </recommendedName>
</protein>
<evidence type="ECO:0000313" key="2">
    <source>
        <dbReference type="EMBL" id="CAD9708600.1"/>
    </source>
</evidence>
<dbReference type="Pfam" id="PF24929">
    <property type="entry name" value="GlfB_C"/>
    <property type="match status" value="1"/>
</dbReference>
<accession>A0A7S2SSQ3</accession>
<dbReference type="PANTHER" id="PTHR36127:SF1">
    <property type="entry name" value="COMM DOMAIN-CONTAINING PROTEIN"/>
    <property type="match status" value="1"/>
</dbReference>
<sequence>MLLQKMEALLRPAFLAPFTETSLAKDLPRLASRIAITSPTLCLDARGSGGEEERTSRVFQVVSLLSAVLQPDQCTEVEELCHAYDQRLAEGADPQIACTELLGALGGDESPVVRALKLVRQGVVLGAMELLRSQAPEGVDILTKDVRSVDGWRVYIDVQQAFQIRHVRKEQSLDMFGDATQHFEYEFEVSATLDSALSGVTAAWLRVLHAEYAETMKPDRRAELQQILGTGGAIIFG</sequence>
<proteinExistence type="predicted"/>
<dbReference type="AlphaFoldDB" id="A0A7S2SSQ3"/>
<evidence type="ECO:0000259" key="1">
    <source>
        <dbReference type="Pfam" id="PF24929"/>
    </source>
</evidence>
<organism evidence="2">
    <name type="scientific">Rhizochromulina marina</name>
    <dbReference type="NCBI Taxonomy" id="1034831"/>
    <lineage>
        <taxon>Eukaryota</taxon>
        <taxon>Sar</taxon>
        <taxon>Stramenopiles</taxon>
        <taxon>Ochrophyta</taxon>
        <taxon>Dictyochophyceae</taxon>
        <taxon>Rhizochromulinales</taxon>
        <taxon>Rhizochromulina</taxon>
    </lineage>
</organism>
<dbReference type="InterPro" id="IPR056651">
    <property type="entry name" value="GlfB-like_C"/>
</dbReference>
<dbReference type="EMBL" id="HBHJ01029598">
    <property type="protein sequence ID" value="CAD9708600.1"/>
    <property type="molecule type" value="Transcribed_RNA"/>
</dbReference>